<dbReference type="InterPro" id="IPR002306">
    <property type="entry name" value="Trp-tRNA-ligase"/>
</dbReference>
<keyword evidence="4" id="KW-0436">Ligase</keyword>
<keyword evidence="5" id="KW-0547">Nucleotide-binding</keyword>
<dbReference type="InterPro" id="IPR014729">
    <property type="entry name" value="Rossmann-like_a/b/a_fold"/>
</dbReference>
<dbReference type="Pfam" id="PF00579">
    <property type="entry name" value="tRNA-synt_1b"/>
    <property type="match status" value="1"/>
</dbReference>
<evidence type="ECO:0000256" key="9">
    <source>
        <dbReference type="ARBA" id="ARBA00030268"/>
    </source>
</evidence>
<dbReference type="AlphaFoldDB" id="A0A6J6EX52"/>
<accession>A0A6J6EX52</accession>
<dbReference type="Gene3D" id="3.40.50.620">
    <property type="entry name" value="HUPs"/>
    <property type="match status" value="1"/>
</dbReference>
<comment type="catalytic activity">
    <reaction evidence="10">
        <text>tRNA(Trp) + L-tryptophan + ATP = L-tryptophyl-tRNA(Trp) + AMP + diphosphate + H(+)</text>
        <dbReference type="Rhea" id="RHEA:24080"/>
        <dbReference type="Rhea" id="RHEA-COMP:9671"/>
        <dbReference type="Rhea" id="RHEA-COMP:9705"/>
        <dbReference type="ChEBI" id="CHEBI:15378"/>
        <dbReference type="ChEBI" id="CHEBI:30616"/>
        <dbReference type="ChEBI" id="CHEBI:33019"/>
        <dbReference type="ChEBI" id="CHEBI:57912"/>
        <dbReference type="ChEBI" id="CHEBI:78442"/>
        <dbReference type="ChEBI" id="CHEBI:78535"/>
        <dbReference type="ChEBI" id="CHEBI:456215"/>
        <dbReference type="EC" id="6.1.1.2"/>
    </reaction>
</comment>
<dbReference type="NCBIfam" id="TIGR00233">
    <property type="entry name" value="trpS"/>
    <property type="match status" value="1"/>
</dbReference>
<dbReference type="EC" id="6.1.1.2" evidence="3"/>
<keyword evidence="8" id="KW-0030">Aminoacyl-tRNA synthetase</keyword>
<dbReference type="GO" id="GO:0006436">
    <property type="term" value="P:tryptophanyl-tRNA aminoacylation"/>
    <property type="evidence" value="ECO:0007669"/>
    <property type="project" value="InterPro"/>
</dbReference>
<evidence type="ECO:0000256" key="5">
    <source>
        <dbReference type="ARBA" id="ARBA00022741"/>
    </source>
</evidence>
<evidence type="ECO:0000313" key="11">
    <source>
        <dbReference type="EMBL" id="CAB4580537.1"/>
    </source>
</evidence>
<organism evidence="11">
    <name type="scientific">freshwater metagenome</name>
    <dbReference type="NCBI Taxonomy" id="449393"/>
    <lineage>
        <taxon>unclassified sequences</taxon>
        <taxon>metagenomes</taxon>
        <taxon>ecological metagenomes</taxon>
    </lineage>
</organism>
<dbReference type="GO" id="GO:0005524">
    <property type="term" value="F:ATP binding"/>
    <property type="evidence" value="ECO:0007669"/>
    <property type="project" value="UniProtKB-KW"/>
</dbReference>
<dbReference type="InterPro" id="IPR002305">
    <property type="entry name" value="aa-tRNA-synth_Ic"/>
</dbReference>
<evidence type="ECO:0000256" key="8">
    <source>
        <dbReference type="ARBA" id="ARBA00023146"/>
    </source>
</evidence>
<proteinExistence type="inferred from homology"/>
<dbReference type="InterPro" id="IPR050203">
    <property type="entry name" value="Trp-tRNA_synthetase"/>
</dbReference>
<evidence type="ECO:0000256" key="4">
    <source>
        <dbReference type="ARBA" id="ARBA00022598"/>
    </source>
</evidence>
<dbReference type="EMBL" id="CAEZTT010000105">
    <property type="protein sequence ID" value="CAB4580537.1"/>
    <property type="molecule type" value="Genomic_DNA"/>
</dbReference>
<keyword evidence="7" id="KW-0648">Protein biosynthesis</keyword>
<evidence type="ECO:0000256" key="6">
    <source>
        <dbReference type="ARBA" id="ARBA00022840"/>
    </source>
</evidence>
<evidence type="ECO:0000256" key="10">
    <source>
        <dbReference type="ARBA" id="ARBA00049929"/>
    </source>
</evidence>
<evidence type="ECO:0000256" key="7">
    <source>
        <dbReference type="ARBA" id="ARBA00022917"/>
    </source>
</evidence>
<protein>
    <recommendedName>
        <fullName evidence="3">tryptophan--tRNA ligase</fullName>
        <ecNumber evidence="3">6.1.1.2</ecNumber>
    </recommendedName>
    <alternativeName>
        <fullName evidence="9">Tryptophanyl-tRNA synthetase</fullName>
    </alternativeName>
</protein>
<dbReference type="PANTHER" id="PTHR43766:SF1">
    <property type="entry name" value="TRYPTOPHAN--TRNA LIGASE, MITOCHONDRIAL"/>
    <property type="match status" value="1"/>
</dbReference>
<keyword evidence="6" id="KW-0067">ATP-binding</keyword>
<gene>
    <name evidence="11" type="ORF">UFOPK1726_00886</name>
</gene>
<dbReference type="GO" id="GO:0004830">
    <property type="term" value="F:tryptophan-tRNA ligase activity"/>
    <property type="evidence" value="ECO:0007669"/>
    <property type="project" value="UniProtKB-EC"/>
</dbReference>
<evidence type="ECO:0000256" key="1">
    <source>
        <dbReference type="ARBA" id="ARBA00004173"/>
    </source>
</evidence>
<dbReference type="FunFam" id="1.10.240.10:FF:000002">
    <property type="entry name" value="Tryptophan--tRNA ligase"/>
    <property type="match status" value="1"/>
</dbReference>
<sequence>MSGTNERVLSGIQPTMDSFHVGNWFGALTQWVDLQQTHDCFYCVVDLHALTVNHDPTAIKQRTLASVAQLFAIGIDPNKATVFVQSHLAEHSQLAWVLSCMAGFGEASRMTQFKDKSQKEGTDRSTVGLFTYPILQAADILLYQPSRVPVGDDQRQHLELTRDLAQRFNSTYGETFKIPETMTVVGNSRVLDLQDPTAKMSKSSPAGAVFLMDSNDQITKKIKSAVTDSDREVSFDPVAKPGIANLIGLLAAASEEELETIAAQVAGLGYGAFKQQVADALVARIEPIRETTKELLSDPATLQRQIQAGAQKARVVASSTMTAVNQRLGLLPESP</sequence>
<reference evidence="11" key="1">
    <citation type="submission" date="2020-05" db="EMBL/GenBank/DDBJ databases">
        <authorList>
            <person name="Chiriac C."/>
            <person name="Salcher M."/>
            <person name="Ghai R."/>
            <person name="Kavagutti S V."/>
        </authorList>
    </citation>
    <scope>NUCLEOTIDE SEQUENCE</scope>
</reference>
<dbReference type="SUPFAM" id="SSF52374">
    <property type="entry name" value="Nucleotidylyl transferase"/>
    <property type="match status" value="1"/>
</dbReference>
<name>A0A6J6EX52_9ZZZZ</name>
<evidence type="ECO:0000256" key="2">
    <source>
        <dbReference type="ARBA" id="ARBA00005594"/>
    </source>
</evidence>
<dbReference type="PRINTS" id="PR01039">
    <property type="entry name" value="TRNASYNTHTRP"/>
</dbReference>
<dbReference type="PANTHER" id="PTHR43766">
    <property type="entry name" value="TRYPTOPHAN--TRNA LIGASE, MITOCHONDRIAL"/>
    <property type="match status" value="1"/>
</dbReference>
<comment type="subcellular location">
    <subcellularLocation>
        <location evidence="1">Mitochondrion</location>
    </subcellularLocation>
</comment>
<dbReference type="Gene3D" id="1.10.240.10">
    <property type="entry name" value="Tyrosyl-Transfer RNA Synthetase"/>
    <property type="match status" value="1"/>
</dbReference>
<comment type="similarity">
    <text evidence="2">Belongs to the class-I aminoacyl-tRNA synthetase family.</text>
</comment>
<dbReference type="GO" id="GO:0005829">
    <property type="term" value="C:cytosol"/>
    <property type="evidence" value="ECO:0007669"/>
    <property type="project" value="TreeGrafter"/>
</dbReference>
<dbReference type="HAMAP" id="MF_00140_B">
    <property type="entry name" value="Trp_tRNA_synth_B"/>
    <property type="match status" value="1"/>
</dbReference>
<dbReference type="CDD" id="cd00806">
    <property type="entry name" value="TrpRS_core"/>
    <property type="match status" value="1"/>
</dbReference>
<dbReference type="GO" id="GO:0005739">
    <property type="term" value="C:mitochondrion"/>
    <property type="evidence" value="ECO:0007669"/>
    <property type="project" value="UniProtKB-SubCell"/>
</dbReference>
<evidence type="ECO:0000256" key="3">
    <source>
        <dbReference type="ARBA" id="ARBA00013161"/>
    </source>
</evidence>
<dbReference type="InterPro" id="IPR024109">
    <property type="entry name" value="Trp-tRNA-ligase_bac-type"/>
</dbReference>